<dbReference type="PANTHER" id="PTHR42659:SF2">
    <property type="entry name" value="XANTHINE DEHYDROGENASE SUBUNIT C-RELATED"/>
    <property type="match status" value="1"/>
</dbReference>
<dbReference type="InterPro" id="IPR016167">
    <property type="entry name" value="FAD-bd_PCMH_sub1"/>
</dbReference>
<dbReference type="InterPro" id="IPR051312">
    <property type="entry name" value="Diverse_Substr_Oxidored"/>
</dbReference>
<dbReference type="EMBL" id="JBHLWM010000001">
    <property type="protein sequence ID" value="MFC0238920.1"/>
    <property type="molecule type" value="Genomic_DNA"/>
</dbReference>
<reference evidence="5 6" key="1">
    <citation type="submission" date="2024-09" db="EMBL/GenBank/DDBJ databases">
        <authorList>
            <person name="Sun Q."/>
            <person name="Mori K."/>
        </authorList>
    </citation>
    <scope>NUCLEOTIDE SEQUENCE [LARGE SCALE GENOMIC DNA]</scope>
    <source>
        <strain evidence="5 6">KCTC 23279</strain>
    </source>
</reference>
<keyword evidence="2" id="KW-0274">FAD</keyword>
<keyword evidence="1" id="KW-0285">Flavoprotein</keyword>
<sequence length="276" mass="28779">MKPAPFDYARPRDLAAALALLGSNASAKVMAGGQSLGPMLNLRLAQPEQIVDITAIDELKQAEISGDELVLGACVTHADIEDGRVPDVTSGAMRSVAGNIAYRAVRNRGTLGGSLSHADPAADWVSVLTALGARLTLRSASGTRQVTLSDFIVGALQSCLQPGELVAAIHIPKRSASSHWGYVKTCRKTGEFAHGQCALLIDGDAGSARIVIGALDAAPILIAEPAELFGGRIGADYKTRFDPGVADRLLVAAGVTDAVHRHIHLTVLKRALQEAA</sequence>
<evidence type="ECO:0000256" key="1">
    <source>
        <dbReference type="ARBA" id="ARBA00022630"/>
    </source>
</evidence>
<keyword evidence="3" id="KW-0560">Oxidoreductase</keyword>
<dbReference type="InterPro" id="IPR016166">
    <property type="entry name" value="FAD-bd_PCMH"/>
</dbReference>
<evidence type="ECO:0000259" key="4">
    <source>
        <dbReference type="PROSITE" id="PS51387"/>
    </source>
</evidence>
<evidence type="ECO:0000313" key="5">
    <source>
        <dbReference type="EMBL" id="MFC0238920.1"/>
    </source>
</evidence>
<dbReference type="Gene3D" id="3.30.465.10">
    <property type="match status" value="1"/>
</dbReference>
<dbReference type="InterPro" id="IPR016169">
    <property type="entry name" value="FAD-bd_PCMH_sub2"/>
</dbReference>
<feature type="domain" description="FAD-binding PCMH-type" evidence="4">
    <location>
        <begin position="1"/>
        <end position="176"/>
    </location>
</feature>
<dbReference type="InterPro" id="IPR036318">
    <property type="entry name" value="FAD-bd_PCMH-like_sf"/>
</dbReference>
<protein>
    <submittedName>
        <fullName evidence="5">FAD binding domain-containing protein</fullName>
    </submittedName>
</protein>
<evidence type="ECO:0000313" key="6">
    <source>
        <dbReference type="Proteomes" id="UP001589775"/>
    </source>
</evidence>
<dbReference type="Gene3D" id="3.30.43.10">
    <property type="entry name" value="Uridine Diphospho-n-acetylenolpyruvylglucosamine Reductase, domain 2"/>
    <property type="match status" value="1"/>
</dbReference>
<accession>A0ABV6ELH0</accession>
<dbReference type="PANTHER" id="PTHR42659">
    <property type="entry name" value="XANTHINE DEHYDROGENASE SUBUNIT C-RELATED"/>
    <property type="match status" value="1"/>
</dbReference>
<dbReference type="Pfam" id="PF00941">
    <property type="entry name" value="FAD_binding_5"/>
    <property type="match status" value="1"/>
</dbReference>
<proteinExistence type="predicted"/>
<evidence type="ECO:0000256" key="2">
    <source>
        <dbReference type="ARBA" id="ARBA00022827"/>
    </source>
</evidence>
<dbReference type="InterPro" id="IPR002346">
    <property type="entry name" value="Mopterin_DH_FAD-bd"/>
</dbReference>
<dbReference type="PROSITE" id="PS51387">
    <property type="entry name" value="FAD_PCMH"/>
    <property type="match status" value="1"/>
</dbReference>
<gene>
    <name evidence="5" type="ORF">ACFFJ6_00505</name>
</gene>
<dbReference type="SUPFAM" id="SSF56176">
    <property type="entry name" value="FAD-binding/transporter-associated domain-like"/>
    <property type="match status" value="1"/>
</dbReference>
<organism evidence="5 6">
    <name type="scientific">Rhodopseudomonas telluris</name>
    <dbReference type="NCBI Taxonomy" id="644215"/>
    <lineage>
        <taxon>Bacteria</taxon>
        <taxon>Pseudomonadati</taxon>
        <taxon>Pseudomonadota</taxon>
        <taxon>Alphaproteobacteria</taxon>
        <taxon>Hyphomicrobiales</taxon>
        <taxon>Nitrobacteraceae</taxon>
        <taxon>Rhodopseudomonas</taxon>
    </lineage>
</organism>
<dbReference type="RefSeq" id="WP_378383244.1">
    <property type="nucleotide sequence ID" value="NZ_JBHLWM010000001.1"/>
</dbReference>
<dbReference type="Proteomes" id="UP001589775">
    <property type="component" value="Unassembled WGS sequence"/>
</dbReference>
<evidence type="ECO:0000256" key="3">
    <source>
        <dbReference type="ARBA" id="ARBA00023002"/>
    </source>
</evidence>
<comment type="caution">
    <text evidence="5">The sequence shown here is derived from an EMBL/GenBank/DDBJ whole genome shotgun (WGS) entry which is preliminary data.</text>
</comment>
<name>A0ABV6ELH0_9BRAD</name>
<keyword evidence="6" id="KW-1185">Reference proteome</keyword>